<dbReference type="Gene3D" id="3.30.200.20">
    <property type="entry name" value="Phosphorylase Kinase, domain 1"/>
    <property type="match status" value="1"/>
</dbReference>
<dbReference type="RefSeq" id="WP_213513049.1">
    <property type="nucleotide sequence ID" value="NZ_BOSE01000001.1"/>
</dbReference>
<dbReference type="SUPFAM" id="SSF56112">
    <property type="entry name" value="Protein kinase-like (PK-like)"/>
    <property type="match status" value="1"/>
</dbReference>
<dbReference type="Proteomes" id="UP000683139">
    <property type="component" value="Unassembled WGS sequence"/>
</dbReference>
<evidence type="ECO:0000313" key="3">
    <source>
        <dbReference type="EMBL" id="GIP14864.1"/>
    </source>
</evidence>
<dbReference type="InterPro" id="IPR050249">
    <property type="entry name" value="Pseudomonas-type_ThrB"/>
</dbReference>
<dbReference type="InterPro" id="IPR002575">
    <property type="entry name" value="Aminoglycoside_PTrfase"/>
</dbReference>
<sequence>MSKHQSEELDNVLAQYVWQGKPRVIPGPSGMNNTTVMIEDDQDKRVVRIYNNHADRSKLQFEHTMLAELKQTRLAIATPQPIANKQHSIITQLQNGKLAAAFVYIDGERPSAENMQSMVSLADAAAQLSKAFAQLQIEEAPAYTPYYELESNYPPFDNNALQVLLEDAQLAKQKDELLLIQAERVELEQLKPQLQALPHQWIHGDLNCSNSLAIRQSIVAVLDFEFVTWDLRAMELAVLLSEMIKPTTEQLEPRLEAMLQAFIATVPLQKEELTLLPALIKLRSVDVAMHFIERFKQGLDSPEVLCGIIAHAAYVITCMNQLKLVTQ</sequence>
<dbReference type="Pfam" id="PF01636">
    <property type="entry name" value="APH"/>
    <property type="match status" value="1"/>
</dbReference>
<feature type="domain" description="Aminoglycoside phosphotransferase" evidence="2">
    <location>
        <begin position="26"/>
        <end position="257"/>
    </location>
</feature>
<dbReference type="GO" id="GO:0019202">
    <property type="term" value="F:amino acid kinase activity"/>
    <property type="evidence" value="ECO:0007669"/>
    <property type="project" value="TreeGrafter"/>
</dbReference>
<dbReference type="PANTHER" id="PTHR21064:SF6">
    <property type="entry name" value="AMINOGLYCOSIDE PHOSPHOTRANSFERASE DOMAIN-CONTAINING PROTEIN"/>
    <property type="match status" value="1"/>
</dbReference>
<proteinExistence type="inferred from homology"/>
<comment type="similarity">
    <text evidence="1">Belongs to the pseudomonas-type ThrB family.</text>
</comment>
<reference evidence="3" key="1">
    <citation type="submission" date="2021-03" db="EMBL/GenBank/DDBJ databases">
        <title>Antimicrobial resistance genes in bacteria isolated from Japanese honey, and their potential for conferring macrolide and lincosamide resistance in the American foulbrood pathogen Paenibacillus larvae.</title>
        <authorList>
            <person name="Okamoto M."/>
            <person name="Kumagai M."/>
            <person name="Kanamori H."/>
            <person name="Takamatsu D."/>
        </authorList>
    </citation>
    <scope>NUCLEOTIDE SEQUENCE</scope>
    <source>
        <strain evidence="3">J40TS1</strain>
    </source>
</reference>
<organism evidence="3 4">
    <name type="scientific">Paenibacillus montaniterrae</name>
    <dbReference type="NCBI Taxonomy" id="429341"/>
    <lineage>
        <taxon>Bacteria</taxon>
        <taxon>Bacillati</taxon>
        <taxon>Bacillota</taxon>
        <taxon>Bacilli</taxon>
        <taxon>Bacillales</taxon>
        <taxon>Paenibacillaceae</taxon>
        <taxon>Paenibacillus</taxon>
    </lineage>
</organism>
<dbReference type="EMBL" id="BOSE01000001">
    <property type="protein sequence ID" value="GIP14864.1"/>
    <property type="molecule type" value="Genomic_DNA"/>
</dbReference>
<dbReference type="Gene3D" id="3.90.1200.10">
    <property type="match status" value="1"/>
</dbReference>
<evidence type="ECO:0000256" key="1">
    <source>
        <dbReference type="ARBA" id="ARBA00038240"/>
    </source>
</evidence>
<name>A0A919YMM8_9BACL</name>
<accession>A0A919YMM8</accession>
<dbReference type="AlphaFoldDB" id="A0A919YMM8"/>
<dbReference type="InterPro" id="IPR011009">
    <property type="entry name" value="Kinase-like_dom_sf"/>
</dbReference>
<evidence type="ECO:0000313" key="4">
    <source>
        <dbReference type="Proteomes" id="UP000683139"/>
    </source>
</evidence>
<protein>
    <recommendedName>
        <fullName evidence="2">Aminoglycoside phosphotransferase domain-containing protein</fullName>
    </recommendedName>
</protein>
<evidence type="ECO:0000259" key="2">
    <source>
        <dbReference type="Pfam" id="PF01636"/>
    </source>
</evidence>
<gene>
    <name evidence="3" type="ORF">J40TS1_05060</name>
</gene>
<comment type="caution">
    <text evidence="3">The sequence shown here is derived from an EMBL/GenBank/DDBJ whole genome shotgun (WGS) entry which is preliminary data.</text>
</comment>
<keyword evidence="4" id="KW-1185">Reference proteome</keyword>
<dbReference type="PANTHER" id="PTHR21064">
    <property type="entry name" value="AMINOGLYCOSIDE PHOSPHOTRANSFERASE DOMAIN-CONTAINING PROTEIN-RELATED"/>
    <property type="match status" value="1"/>
</dbReference>